<dbReference type="Pfam" id="PF01225">
    <property type="entry name" value="Mur_ligase"/>
    <property type="match status" value="1"/>
</dbReference>
<dbReference type="Pfam" id="PF08245">
    <property type="entry name" value="Mur_ligase_M"/>
    <property type="match status" value="1"/>
</dbReference>
<protein>
    <recommendedName>
        <fullName evidence="8">UDP-N-acetylmuramoyl-L-alanyl-D-glutamate--2,6-diaminopimelate ligase</fullName>
        <ecNumber evidence="8">6.3.2.13</ecNumber>
    </recommendedName>
    <alternativeName>
        <fullName evidence="8">Meso-A2pm-adding enzyme</fullName>
    </alternativeName>
    <alternativeName>
        <fullName evidence="8">Meso-diaminopimelate-adding enzyme</fullName>
    </alternativeName>
    <alternativeName>
        <fullName evidence="8">UDP-MurNAc-L-Ala-D-Glu:meso-diaminopimelate ligase</fullName>
    </alternativeName>
    <alternativeName>
        <fullName evidence="8">UDP-MurNAc-tripeptide synthetase</fullName>
    </alternativeName>
    <alternativeName>
        <fullName evidence="8">UDP-N-acetylmuramyl-tripeptide synthetase</fullName>
    </alternativeName>
</protein>
<keyword evidence="8" id="KW-0067">ATP-binding</keyword>
<feature type="binding site" evidence="8">
    <location>
        <position position="177"/>
    </location>
    <ligand>
        <name>UDP-N-acetyl-alpha-D-muramoyl-L-alanyl-D-glutamate</name>
        <dbReference type="ChEBI" id="CHEBI:83900"/>
    </ligand>
</feature>
<evidence type="ECO:0000259" key="11">
    <source>
        <dbReference type="Pfam" id="PF02875"/>
    </source>
</evidence>
<dbReference type="Proteomes" id="UP001596105">
    <property type="component" value="Unassembled WGS sequence"/>
</dbReference>
<comment type="caution">
    <text evidence="13">The sequence shown here is derived from an EMBL/GenBank/DDBJ whole genome shotgun (WGS) entry which is preliminary data.</text>
</comment>
<dbReference type="GO" id="GO:0008765">
    <property type="term" value="F:UDP-N-acetylmuramoylalanyl-D-glutamate-2,6-diaminopimelate ligase activity"/>
    <property type="evidence" value="ECO:0007669"/>
    <property type="project" value="UniProtKB-EC"/>
</dbReference>
<feature type="binding site" evidence="8">
    <location>
        <begin position="108"/>
        <end position="114"/>
    </location>
    <ligand>
        <name>ATP</name>
        <dbReference type="ChEBI" id="CHEBI:30616"/>
    </ligand>
</feature>
<keyword evidence="14" id="KW-1185">Reference proteome</keyword>
<sequence>MKLNELSQQLLVCRIVGDPSVEIGLLQSDSRKASSGCLFFCLPGYKVDGHDYAPQAVAAGASALVVTKELPLDVPQLVVPDARQAMAQLADRFHGRPSHRLFPVGVTGTNGKTTTTYLIERIWTDAGVAAGVIGTIEARYAGESVPMSGTTPDVLQLQELFKAMVDAGTERCVMEVSSHALEQGRVKGTKFRTAVFTNLTQDHLDYHVTMEAYRDAKGLFFSRLGNAYAEHPSERSYAVLNADDGASAAFAKLTSAEVVTYGIESPAHLKATNVRISAGGTSFDLETFRGNRSVKLRLVGKFNVYNSLAALGAALCEGIGLDEALRSLENIAGVPGRVEPVDEGQPYAVVVDYAHTPDGLENVLNAVKELATGDVICVFGCGGDRDRTKRPIMGRIAARLADKVIVTSDNPRSEDPLAILADIAEGLKADGVSQDRYELEPNRRAAIEKAVEMASPGDVVLIAGKGHETYQIIGGVTHDFDDRLVAKEAIRGRSS</sequence>
<dbReference type="EC" id="6.3.2.13" evidence="8"/>
<keyword evidence="7 8" id="KW-0961">Cell wall biogenesis/degradation</keyword>
<evidence type="ECO:0000256" key="2">
    <source>
        <dbReference type="ARBA" id="ARBA00005898"/>
    </source>
</evidence>
<dbReference type="Gene3D" id="3.40.1190.10">
    <property type="entry name" value="Mur-like, catalytic domain"/>
    <property type="match status" value="1"/>
</dbReference>
<comment type="function">
    <text evidence="8">Catalyzes the addition of meso-diaminopimelic acid to the nucleotide precursor UDP-N-acetylmuramoyl-L-alanyl-D-glutamate (UMAG) in the biosynthesis of bacterial cell-wall peptidoglycan.</text>
</comment>
<dbReference type="Pfam" id="PF02875">
    <property type="entry name" value="Mur_ligase_C"/>
    <property type="match status" value="1"/>
</dbReference>
<comment type="pathway">
    <text evidence="1 8 9">Cell wall biogenesis; peptidoglycan biosynthesis.</text>
</comment>
<keyword evidence="5 8" id="KW-0573">Peptidoglycan synthesis</keyword>
<feature type="binding site" evidence="8">
    <location>
        <position position="30"/>
    </location>
    <ligand>
        <name>UDP-N-acetyl-alpha-D-muramoyl-L-alanyl-D-glutamate</name>
        <dbReference type="ChEBI" id="CHEBI:83900"/>
    </ligand>
</feature>
<dbReference type="NCBIfam" id="NF001124">
    <property type="entry name" value="PRK00139.1-2"/>
    <property type="match status" value="1"/>
</dbReference>
<dbReference type="EMBL" id="JBHSMH010000001">
    <property type="protein sequence ID" value="MFC5467160.1"/>
    <property type="molecule type" value="Genomic_DNA"/>
</dbReference>
<feature type="short sequence motif" description="Meso-diaminopimelate recognition motif" evidence="8">
    <location>
        <begin position="409"/>
        <end position="412"/>
    </location>
</feature>
<evidence type="ECO:0000259" key="10">
    <source>
        <dbReference type="Pfam" id="PF01225"/>
    </source>
</evidence>
<evidence type="ECO:0000256" key="5">
    <source>
        <dbReference type="ARBA" id="ARBA00022984"/>
    </source>
</evidence>
<dbReference type="InterPro" id="IPR004101">
    <property type="entry name" value="Mur_ligase_C"/>
</dbReference>
<dbReference type="HAMAP" id="MF_00208">
    <property type="entry name" value="MurE"/>
    <property type="match status" value="1"/>
</dbReference>
<dbReference type="PANTHER" id="PTHR23135:SF4">
    <property type="entry name" value="UDP-N-ACETYLMURAMOYL-L-ALANYL-D-GLUTAMATE--2,6-DIAMINOPIMELATE LIGASE MURE HOMOLOG, CHLOROPLASTIC"/>
    <property type="match status" value="1"/>
</dbReference>
<gene>
    <name evidence="8" type="primary">murE</name>
    <name evidence="13" type="ORF">ACFPPD_00390</name>
</gene>
<feature type="binding site" evidence="8">
    <location>
        <position position="468"/>
    </location>
    <ligand>
        <name>meso-2,6-diaminopimelate</name>
        <dbReference type="ChEBI" id="CHEBI:57791"/>
    </ligand>
</feature>
<feature type="domain" description="Mur ligase C-terminal" evidence="11">
    <location>
        <begin position="336"/>
        <end position="466"/>
    </location>
</feature>
<dbReference type="Gene3D" id="3.90.190.20">
    <property type="entry name" value="Mur ligase, C-terminal domain"/>
    <property type="match status" value="1"/>
</dbReference>
<evidence type="ECO:0000256" key="6">
    <source>
        <dbReference type="ARBA" id="ARBA00023306"/>
    </source>
</evidence>
<reference evidence="14" key="1">
    <citation type="journal article" date="2019" name="Int. J. Syst. Evol. Microbiol.">
        <title>The Global Catalogue of Microorganisms (GCM) 10K type strain sequencing project: providing services to taxonomists for standard genome sequencing and annotation.</title>
        <authorList>
            <consortium name="The Broad Institute Genomics Platform"/>
            <consortium name="The Broad Institute Genome Sequencing Center for Infectious Disease"/>
            <person name="Wu L."/>
            <person name="Ma J."/>
        </authorList>
    </citation>
    <scope>NUCLEOTIDE SEQUENCE [LARGE SCALE GENOMIC DNA]</scope>
    <source>
        <strain evidence="14">CCUG 57113</strain>
    </source>
</reference>
<comment type="PTM">
    <text evidence="8">Carboxylation is probably crucial for Mg(2+) binding and, consequently, for the gamma-phosphate positioning of ATP.</text>
</comment>
<feature type="binding site" evidence="8">
    <location>
        <begin position="150"/>
        <end position="151"/>
    </location>
    <ligand>
        <name>UDP-N-acetyl-alpha-D-muramoyl-L-alanyl-D-glutamate</name>
        <dbReference type="ChEBI" id="CHEBI:83900"/>
    </ligand>
</feature>
<evidence type="ECO:0000256" key="1">
    <source>
        <dbReference type="ARBA" id="ARBA00004752"/>
    </source>
</evidence>
<dbReference type="Gene3D" id="3.40.1390.10">
    <property type="entry name" value="MurE/MurF, N-terminal domain"/>
    <property type="match status" value="1"/>
</dbReference>
<evidence type="ECO:0000313" key="13">
    <source>
        <dbReference type="EMBL" id="MFC5467160.1"/>
    </source>
</evidence>
<feature type="binding site" evidence="8">
    <location>
        <begin position="409"/>
        <end position="412"/>
    </location>
    <ligand>
        <name>meso-2,6-diaminopimelate</name>
        <dbReference type="ChEBI" id="CHEBI:57791"/>
    </ligand>
</feature>
<feature type="binding site" evidence="8">
    <location>
        <position position="464"/>
    </location>
    <ligand>
        <name>meso-2,6-diaminopimelate</name>
        <dbReference type="ChEBI" id="CHEBI:57791"/>
    </ligand>
</feature>
<dbReference type="NCBIfam" id="TIGR01085">
    <property type="entry name" value="murE"/>
    <property type="match status" value="1"/>
</dbReference>
<dbReference type="InterPro" id="IPR036615">
    <property type="entry name" value="Mur_ligase_C_dom_sf"/>
</dbReference>
<dbReference type="NCBIfam" id="NF001126">
    <property type="entry name" value="PRK00139.1-4"/>
    <property type="match status" value="1"/>
</dbReference>
<keyword evidence="8 13" id="KW-0436">Ligase</keyword>
<feature type="binding site" evidence="8">
    <location>
        <position position="385"/>
    </location>
    <ligand>
        <name>meso-2,6-diaminopimelate</name>
        <dbReference type="ChEBI" id="CHEBI:57791"/>
    </ligand>
</feature>
<dbReference type="SUPFAM" id="SSF63418">
    <property type="entry name" value="MurE/MurF N-terminal domain"/>
    <property type="match status" value="1"/>
</dbReference>
<organism evidence="13 14">
    <name type="scientific">Cohnella suwonensis</name>
    <dbReference type="NCBI Taxonomy" id="696072"/>
    <lineage>
        <taxon>Bacteria</taxon>
        <taxon>Bacillati</taxon>
        <taxon>Bacillota</taxon>
        <taxon>Bacilli</taxon>
        <taxon>Bacillales</taxon>
        <taxon>Paenibacillaceae</taxon>
        <taxon>Cohnella</taxon>
    </lineage>
</organism>
<evidence type="ECO:0000259" key="12">
    <source>
        <dbReference type="Pfam" id="PF08245"/>
    </source>
</evidence>
<feature type="domain" description="Mur ligase N-terminal catalytic" evidence="10">
    <location>
        <begin position="24"/>
        <end position="94"/>
    </location>
</feature>
<evidence type="ECO:0000256" key="8">
    <source>
        <dbReference type="HAMAP-Rule" id="MF_00208"/>
    </source>
</evidence>
<keyword evidence="3 8" id="KW-0132">Cell division</keyword>
<evidence type="ECO:0000256" key="4">
    <source>
        <dbReference type="ARBA" id="ARBA00022960"/>
    </source>
</evidence>
<comment type="caution">
    <text evidence="8">Lacks conserved residue(s) required for the propagation of feature annotation.</text>
</comment>
<keyword evidence="4 8" id="KW-0133">Cell shape</keyword>
<dbReference type="InterPro" id="IPR036565">
    <property type="entry name" value="Mur-like_cat_sf"/>
</dbReference>
<dbReference type="InterPro" id="IPR005761">
    <property type="entry name" value="UDP-N-AcMur-Glu-dNH2Pim_ligase"/>
</dbReference>
<proteinExistence type="inferred from homology"/>
<comment type="subcellular location">
    <subcellularLocation>
        <location evidence="8 9">Cytoplasm</location>
    </subcellularLocation>
</comment>
<keyword evidence="6 8" id="KW-0131">Cell cycle</keyword>
<dbReference type="InterPro" id="IPR035911">
    <property type="entry name" value="MurE/MurF_N"/>
</dbReference>
<evidence type="ECO:0000256" key="3">
    <source>
        <dbReference type="ARBA" id="ARBA00022618"/>
    </source>
</evidence>
<dbReference type="PANTHER" id="PTHR23135">
    <property type="entry name" value="MUR LIGASE FAMILY MEMBER"/>
    <property type="match status" value="1"/>
</dbReference>
<feature type="modified residue" description="N6-carboxylysine" evidence="8">
    <location>
        <position position="217"/>
    </location>
</feature>
<evidence type="ECO:0000256" key="7">
    <source>
        <dbReference type="ARBA" id="ARBA00023316"/>
    </source>
</evidence>
<feature type="binding site" evidence="8">
    <location>
        <position position="185"/>
    </location>
    <ligand>
        <name>UDP-N-acetyl-alpha-D-muramoyl-L-alanyl-D-glutamate</name>
        <dbReference type="ChEBI" id="CHEBI:83900"/>
    </ligand>
</feature>
<keyword evidence="8" id="KW-0460">Magnesium</keyword>
<evidence type="ECO:0000256" key="9">
    <source>
        <dbReference type="RuleBase" id="RU004135"/>
    </source>
</evidence>
<name>A0ABW0LMP5_9BACL</name>
<feature type="domain" description="Mur ligase central" evidence="12">
    <location>
        <begin position="106"/>
        <end position="314"/>
    </location>
</feature>
<keyword evidence="8" id="KW-0547">Nucleotide-binding</keyword>
<dbReference type="SUPFAM" id="SSF53623">
    <property type="entry name" value="MurD-like peptide ligases, catalytic domain"/>
    <property type="match status" value="1"/>
</dbReference>
<dbReference type="SUPFAM" id="SSF53244">
    <property type="entry name" value="MurD-like peptide ligases, peptide-binding domain"/>
    <property type="match status" value="1"/>
</dbReference>
<accession>A0ABW0LMP5</accession>
<keyword evidence="8" id="KW-0963">Cytoplasm</keyword>
<comment type="cofactor">
    <cofactor evidence="8">
        <name>Mg(2+)</name>
        <dbReference type="ChEBI" id="CHEBI:18420"/>
    </cofactor>
</comment>
<feature type="binding site" evidence="8">
    <location>
        <position position="183"/>
    </location>
    <ligand>
        <name>UDP-N-acetyl-alpha-D-muramoyl-L-alanyl-D-glutamate</name>
        <dbReference type="ChEBI" id="CHEBI:83900"/>
    </ligand>
</feature>
<evidence type="ECO:0000313" key="14">
    <source>
        <dbReference type="Proteomes" id="UP001596105"/>
    </source>
</evidence>
<dbReference type="RefSeq" id="WP_209747572.1">
    <property type="nucleotide sequence ID" value="NZ_JBHSMH010000001.1"/>
</dbReference>
<comment type="catalytic activity">
    <reaction evidence="8">
        <text>UDP-N-acetyl-alpha-D-muramoyl-L-alanyl-D-glutamate + meso-2,6-diaminopimelate + ATP = UDP-N-acetyl-alpha-D-muramoyl-L-alanyl-gamma-D-glutamyl-meso-2,6-diaminopimelate + ADP + phosphate + H(+)</text>
        <dbReference type="Rhea" id="RHEA:23676"/>
        <dbReference type="ChEBI" id="CHEBI:15378"/>
        <dbReference type="ChEBI" id="CHEBI:30616"/>
        <dbReference type="ChEBI" id="CHEBI:43474"/>
        <dbReference type="ChEBI" id="CHEBI:57791"/>
        <dbReference type="ChEBI" id="CHEBI:83900"/>
        <dbReference type="ChEBI" id="CHEBI:83905"/>
        <dbReference type="ChEBI" id="CHEBI:456216"/>
        <dbReference type="EC" id="6.3.2.13"/>
    </reaction>
</comment>
<comment type="similarity">
    <text evidence="2 8">Belongs to the MurCDEF family. MurE subfamily.</text>
</comment>
<dbReference type="InterPro" id="IPR000713">
    <property type="entry name" value="Mur_ligase_N"/>
</dbReference>
<dbReference type="InterPro" id="IPR013221">
    <property type="entry name" value="Mur_ligase_cen"/>
</dbReference>